<keyword evidence="1" id="KW-0436">Ligase</keyword>
<dbReference type="SUPFAM" id="SSF56801">
    <property type="entry name" value="Acetyl-CoA synthetase-like"/>
    <property type="match status" value="1"/>
</dbReference>
<organism evidence="1 2">
    <name type="scientific">Anaerobacterium chartisolvens</name>
    <dbReference type="NCBI Taxonomy" id="1297424"/>
    <lineage>
        <taxon>Bacteria</taxon>
        <taxon>Bacillati</taxon>
        <taxon>Bacillota</taxon>
        <taxon>Clostridia</taxon>
        <taxon>Eubacteriales</taxon>
        <taxon>Oscillospiraceae</taxon>
        <taxon>Anaerobacterium</taxon>
    </lineage>
</organism>
<dbReference type="OrthoDB" id="580775at2"/>
<dbReference type="PANTHER" id="PTHR36932:SF1">
    <property type="entry name" value="CAPSULAR POLYSACCHARIDE BIOSYNTHESIS PROTEIN"/>
    <property type="match status" value="1"/>
</dbReference>
<dbReference type="Gene3D" id="3.40.50.12780">
    <property type="entry name" value="N-terminal domain of ligase-like"/>
    <property type="match status" value="1"/>
</dbReference>
<evidence type="ECO:0000313" key="1">
    <source>
        <dbReference type="EMBL" id="RCX20181.1"/>
    </source>
</evidence>
<keyword evidence="2" id="KW-1185">Reference proteome</keyword>
<gene>
    <name evidence="1" type="ORF">DFR58_102254</name>
</gene>
<dbReference type="AlphaFoldDB" id="A0A369BFJ2"/>
<dbReference type="RefSeq" id="WP_114296291.1">
    <property type="nucleotide sequence ID" value="NZ_QPJT01000002.1"/>
</dbReference>
<dbReference type="EMBL" id="QPJT01000002">
    <property type="protein sequence ID" value="RCX20181.1"/>
    <property type="molecule type" value="Genomic_DNA"/>
</dbReference>
<sequence length="427" mass="48530">MLSDSLILKIMRIKSLKPVEMARYALKNTLFYKKFYKEWDGRSFDTLPVMTKYDLVGVSPYDLLSRQFKDQAYIYAETSGSSGAPTPSFLTRNDFKGLLGVTRLTPYMKEIKKEMGNNRTAVNGLTFGFTIAGTSFGALMQKHGALVAQLGTRSTIATPQRTAETIAKLKPFTISATPLDFMSWMEIIRVDLPSKHDDVIRNLKFLLSTAEPCAFSRKQQIERYFNITHVNTYASVDGLVSIPCPCGEMHLLKEMHYIELFDGQMNRIGEYGTGRLCFTGLIRKSTPMVRYMLDDVVTVKASNCEHGFKKSIMPHGRYELSMELNGKTWGNLDFEDIIYRYGLFMNYTIEVCSDVINIRLEEYPIAKNDYDITGLTREITSLTSLKCIAELLPLGSITDIRKVREAKSVIKVLDLRDCSRQLMPQIL</sequence>
<evidence type="ECO:0000313" key="2">
    <source>
        <dbReference type="Proteomes" id="UP000253034"/>
    </source>
</evidence>
<dbReference type="GO" id="GO:0016874">
    <property type="term" value="F:ligase activity"/>
    <property type="evidence" value="ECO:0007669"/>
    <property type="project" value="UniProtKB-KW"/>
</dbReference>
<accession>A0A369BFJ2</accession>
<dbReference type="InterPro" id="IPR042099">
    <property type="entry name" value="ANL_N_sf"/>
</dbReference>
<dbReference type="PANTHER" id="PTHR36932">
    <property type="entry name" value="CAPSULAR POLYSACCHARIDE BIOSYNTHESIS PROTEIN"/>
    <property type="match status" value="1"/>
</dbReference>
<reference evidence="1 2" key="1">
    <citation type="submission" date="2018-07" db="EMBL/GenBank/DDBJ databases">
        <title>Genomic Encyclopedia of Type Strains, Phase IV (KMG-IV): sequencing the most valuable type-strain genomes for metagenomic binning, comparative biology and taxonomic classification.</title>
        <authorList>
            <person name="Goeker M."/>
        </authorList>
    </citation>
    <scope>NUCLEOTIDE SEQUENCE [LARGE SCALE GENOMIC DNA]</scope>
    <source>
        <strain evidence="1 2">DSM 27016</strain>
    </source>
</reference>
<dbReference type="Proteomes" id="UP000253034">
    <property type="component" value="Unassembled WGS sequence"/>
</dbReference>
<comment type="caution">
    <text evidence="1">The sequence shown here is derived from an EMBL/GenBank/DDBJ whole genome shotgun (WGS) entry which is preliminary data.</text>
</comment>
<proteinExistence type="predicted"/>
<protein>
    <submittedName>
        <fullName evidence="1">Phenylacetate-CoA ligase</fullName>
    </submittedName>
</protein>
<dbReference type="InterPro" id="IPR053158">
    <property type="entry name" value="CapK_Type1_Caps_Biosynth"/>
</dbReference>
<name>A0A369BFJ2_9FIRM</name>